<gene>
    <name evidence="1" type="ORF">CEXT_591131</name>
</gene>
<dbReference type="EMBL" id="BPLR01020341">
    <property type="protein sequence ID" value="GIX77589.1"/>
    <property type="molecule type" value="Genomic_DNA"/>
</dbReference>
<comment type="caution">
    <text evidence="1">The sequence shown here is derived from an EMBL/GenBank/DDBJ whole genome shotgun (WGS) entry which is preliminary data.</text>
</comment>
<evidence type="ECO:0000313" key="1">
    <source>
        <dbReference type="EMBL" id="GIX77589.1"/>
    </source>
</evidence>
<sequence>MISLIHLPSGRKTPLSLIPRMGKERKHLPSHLNQWIVLSFLDVCRRPSSGSGKGRYLPAVMSSLIHLPRGRKIIPHTSIEDRKKPSPISSQSTDRFVFLRCLPQTILWGDSEIDGCLSDKAVLDPLRTRGIKKRIWESIN</sequence>
<dbReference type="AlphaFoldDB" id="A0AAV4MYL1"/>
<keyword evidence="2" id="KW-1185">Reference proteome</keyword>
<organism evidence="1 2">
    <name type="scientific">Caerostris extrusa</name>
    <name type="common">Bark spider</name>
    <name type="synonym">Caerostris bankana</name>
    <dbReference type="NCBI Taxonomy" id="172846"/>
    <lineage>
        <taxon>Eukaryota</taxon>
        <taxon>Metazoa</taxon>
        <taxon>Ecdysozoa</taxon>
        <taxon>Arthropoda</taxon>
        <taxon>Chelicerata</taxon>
        <taxon>Arachnida</taxon>
        <taxon>Araneae</taxon>
        <taxon>Araneomorphae</taxon>
        <taxon>Entelegynae</taxon>
        <taxon>Araneoidea</taxon>
        <taxon>Araneidae</taxon>
        <taxon>Caerostris</taxon>
    </lineage>
</organism>
<dbReference type="Proteomes" id="UP001054945">
    <property type="component" value="Unassembled WGS sequence"/>
</dbReference>
<proteinExistence type="predicted"/>
<reference evidence="1 2" key="1">
    <citation type="submission" date="2021-06" db="EMBL/GenBank/DDBJ databases">
        <title>Caerostris extrusa draft genome.</title>
        <authorList>
            <person name="Kono N."/>
            <person name="Arakawa K."/>
        </authorList>
    </citation>
    <scope>NUCLEOTIDE SEQUENCE [LARGE SCALE GENOMIC DNA]</scope>
</reference>
<evidence type="ECO:0000313" key="2">
    <source>
        <dbReference type="Proteomes" id="UP001054945"/>
    </source>
</evidence>
<accession>A0AAV4MYL1</accession>
<name>A0AAV4MYL1_CAEEX</name>
<protein>
    <submittedName>
        <fullName evidence="1">Uncharacterized protein</fullName>
    </submittedName>
</protein>